<dbReference type="InterPro" id="IPR005297">
    <property type="entry name" value="Lipoprotein_repeat"/>
</dbReference>
<protein>
    <recommendedName>
        <fullName evidence="4">Lipoprotein with Yx(FWY)xxD motif</fullName>
    </recommendedName>
</protein>
<dbReference type="EMBL" id="JAGSOG010000012">
    <property type="protein sequence ID" value="MBR7832530.1"/>
    <property type="molecule type" value="Genomic_DNA"/>
</dbReference>
<dbReference type="RefSeq" id="WP_212527058.1">
    <property type="nucleotide sequence ID" value="NZ_JAGSOG010000012.1"/>
</dbReference>
<dbReference type="PANTHER" id="PTHR39335:SF1">
    <property type="entry name" value="BLL4220 PROTEIN"/>
    <property type="match status" value="1"/>
</dbReference>
<gene>
    <name evidence="2" type="ORF">KDL01_04630</name>
</gene>
<keyword evidence="3" id="KW-1185">Reference proteome</keyword>
<dbReference type="Proteomes" id="UP000675781">
    <property type="component" value="Unassembled WGS sequence"/>
</dbReference>
<evidence type="ECO:0000256" key="1">
    <source>
        <dbReference type="SAM" id="MobiDB-lite"/>
    </source>
</evidence>
<feature type="region of interest" description="Disordered" evidence="1">
    <location>
        <begin position="180"/>
        <end position="203"/>
    </location>
</feature>
<name>A0A941IL31_9ACTN</name>
<evidence type="ECO:0000313" key="3">
    <source>
        <dbReference type="Proteomes" id="UP000675781"/>
    </source>
</evidence>
<proteinExistence type="predicted"/>
<evidence type="ECO:0008006" key="4">
    <source>
        <dbReference type="Google" id="ProtNLM"/>
    </source>
</evidence>
<dbReference type="PANTHER" id="PTHR39335">
    <property type="entry name" value="BLL4220 PROTEIN"/>
    <property type="match status" value="1"/>
</dbReference>
<reference evidence="2" key="1">
    <citation type="submission" date="2021-04" db="EMBL/GenBank/DDBJ databases">
        <title>Genome based classification of Actinospica acidithermotolerans sp. nov., an actinobacterium isolated from an Indonesian hot spring.</title>
        <authorList>
            <person name="Kusuma A.B."/>
            <person name="Putra K.E."/>
            <person name="Nafisah S."/>
            <person name="Loh J."/>
            <person name="Nouioui I."/>
            <person name="Goodfellow M."/>
        </authorList>
    </citation>
    <scope>NUCLEOTIDE SEQUENCE</scope>
    <source>
        <strain evidence="2">CSCA 57</strain>
    </source>
</reference>
<dbReference type="AlphaFoldDB" id="A0A941IL31"/>
<dbReference type="Pfam" id="PF03640">
    <property type="entry name" value="Lipoprotein_15"/>
    <property type="match status" value="2"/>
</dbReference>
<dbReference type="GO" id="GO:0043448">
    <property type="term" value="P:alkane catabolic process"/>
    <property type="evidence" value="ECO:0007669"/>
    <property type="project" value="TreeGrafter"/>
</dbReference>
<accession>A0A941IL31</accession>
<evidence type="ECO:0000313" key="2">
    <source>
        <dbReference type="EMBL" id="MBR7832530.1"/>
    </source>
</evidence>
<sequence length="203" mass="19680">MNATMLSSGTPRPSRRGRVGIAAAAGAVALGAILTGCSSSSPSTPSTPTAIITTSVTATSAGAALKTVSNSALGTILVDSNGATVYRFDADSASPPTSHCTGSCASVWPPVVAGSGALTAQGFAQSELGTITRSDGTKQVTVDGWPVYTYTGDSAAGQTNGQKLNANGGTWWAVTTTGARASASPGAPSASASASASSTGGLY</sequence>
<organism evidence="2 3">
    <name type="scientific">Actinospica durhamensis</name>
    <dbReference type="NCBI Taxonomy" id="1508375"/>
    <lineage>
        <taxon>Bacteria</taxon>
        <taxon>Bacillati</taxon>
        <taxon>Actinomycetota</taxon>
        <taxon>Actinomycetes</taxon>
        <taxon>Catenulisporales</taxon>
        <taxon>Actinospicaceae</taxon>
        <taxon>Actinospica</taxon>
    </lineage>
</organism>
<comment type="caution">
    <text evidence="2">The sequence shown here is derived from an EMBL/GenBank/DDBJ whole genome shotgun (WGS) entry which is preliminary data.</text>
</comment>